<dbReference type="InterPro" id="IPR015946">
    <property type="entry name" value="KH_dom-like_a/b"/>
</dbReference>
<dbReference type="InterPro" id="IPR003718">
    <property type="entry name" value="OsmC/Ohr_fam"/>
</dbReference>
<dbReference type="PANTHER" id="PTHR39624">
    <property type="entry name" value="PROTEIN INVOLVED IN RIMO-MEDIATED BETA-METHYLTHIOLATION OF RIBOSOMAL PROTEIN S12 YCAO"/>
    <property type="match status" value="1"/>
</dbReference>
<sequence length="133" mass="14541">MEVKVIATLGSTLYQTEVKAGKNSIISDEPADLGGGDKGLNPFELLASSLATCTAATLRMYINMKKWEVGEIIVQVEMEDDKPNQVANFKREITFTDASLDEAQEKRLLAIAERCPVHRIITGNVTVATTLNN</sequence>
<organism evidence="1 2">
    <name type="scientific">Myroides odoratus</name>
    <name type="common">Flavobacterium odoratum</name>
    <dbReference type="NCBI Taxonomy" id="256"/>
    <lineage>
        <taxon>Bacteria</taxon>
        <taxon>Pseudomonadati</taxon>
        <taxon>Bacteroidota</taxon>
        <taxon>Flavobacteriia</taxon>
        <taxon>Flavobacteriales</taxon>
        <taxon>Flavobacteriaceae</taxon>
        <taxon>Myroides</taxon>
    </lineage>
</organism>
<gene>
    <name evidence="1" type="ORF">NCTC11179_01369</name>
</gene>
<dbReference type="RefSeq" id="WP_115090696.1">
    <property type="nucleotide sequence ID" value="NZ_CP068107.1"/>
</dbReference>
<dbReference type="InterPro" id="IPR036102">
    <property type="entry name" value="OsmC/Ohrsf"/>
</dbReference>
<reference evidence="1 2" key="1">
    <citation type="submission" date="2018-06" db="EMBL/GenBank/DDBJ databases">
        <authorList>
            <consortium name="Pathogen Informatics"/>
            <person name="Doyle S."/>
        </authorList>
    </citation>
    <scope>NUCLEOTIDE SEQUENCE [LARGE SCALE GENOMIC DNA]</scope>
    <source>
        <strain evidence="1 2">NCTC11179</strain>
    </source>
</reference>
<dbReference type="Pfam" id="PF02566">
    <property type="entry name" value="OsmC"/>
    <property type="match status" value="1"/>
</dbReference>
<dbReference type="SUPFAM" id="SSF82784">
    <property type="entry name" value="OsmC-like"/>
    <property type="match status" value="1"/>
</dbReference>
<dbReference type="Gene3D" id="3.30.300.20">
    <property type="match status" value="1"/>
</dbReference>
<evidence type="ECO:0000313" key="2">
    <source>
        <dbReference type="Proteomes" id="UP000255024"/>
    </source>
</evidence>
<dbReference type="AlphaFoldDB" id="A0A378RLE5"/>
<proteinExistence type="predicted"/>
<accession>A0A378RLE5</accession>
<keyword evidence="2" id="KW-1185">Reference proteome</keyword>
<protein>
    <submittedName>
        <fullName evidence="1">Peroxiredoxin, Ohr subfamily</fullName>
    </submittedName>
</protein>
<dbReference type="EMBL" id="UGQL01000001">
    <property type="protein sequence ID" value="STZ27832.1"/>
    <property type="molecule type" value="Genomic_DNA"/>
</dbReference>
<name>A0A378RLE5_MYROD</name>
<evidence type="ECO:0000313" key="1">
    <source>
        <dbReference type="EMBL" id="STZ27832.1"/>
    </source>
</evidence>
<dbReference type="Proteomes" id="UP000255024">
    <property type="component" value="Unassembled WGS sequence"/>
</dbReference>
<dbReference type="PANTHER" id="PTHR39624:SF2">
    <property type="entry name" value="OSMC-LIKE PROTEIN"/>
    <property type="match status" value="1"/>
</dbReference>